<evidence type="ECO:0000256" key="1">
    <source>
        <dbReference type="SAM" id="MobiDB-lite"/>
    </source>
</evidence>
<dbReference type="PROSITE" id="PS51257">
    <property type="entry name" value="PROKAR_LIPOPROTEIN"/>
    <property type="match status" value="1"/>
</dbReference>
<dbReference type="AlphaFoldDB" id="A0A4R6J3P3"/>
<proteinExistence type="predicted"/>
<name>A0A4R6J3P3_9BACT</name>
<dbReference type="Proteomes" id="UP000295741">
    <property type="component" value="Unassembled WGS sequence"/>
</dbReference>
<feature type="region of interest" description="Disordered" evidence="1">
    <location>
        <begin position="123"/>
        <end position="143"/>
    </location>
</feature>
<protein>
    <submittedName>
        <fullName evidence="2">Uncharacterized protein</fullName>
    </submittedName>
</protein>
<evidence type="ECO:0000313" key="2">
    <source>
        <dbReference type="EMBL" id="TDO28906.1"/>
    </source>
</evidence>
<dbReference type="RefSeq" id="WP_133473518.1">
    <property type="nucleotide sequence ID" value="NZ_SNWP01000010.1"/>
</dbReference>
<accession>A0A4R6J3P3</accession>
<keyword evidence="3" id="KW-1185">Reference proteome</keyword>
<sequence>MNQIKNIISVTFVSALIACNSSEGDGNVQLNQTAQPLPITTTPQAVDTSKKNATMTAQPVQSAVALNPAHGLPGHRCDIAVGAPLNSPANANGPAPVQIQAPQTNAPVMQQAPMNAAGVKLNPPHGQPGHDCSIEVGKPLRQQ</sequence>
<dbReference type="EMBL" id="SNWP01000010">
    <property type="protein sequence ID" value="TDO28906.1"/>
    <property type="molecule type" value="Genomic_DNA"/>
</dbReference>
<gene>
    <name evidence="2" type="ORF">BC659_0988</name>
</gene>
<evidence type="ECO:0000313" key="3">
    <source>
        <dbReference type="Proteomes" id="UP000295741"/>
    </source>
</evidence>
<reference evidence="2 3" key="1">
    <citation type="submission" date="2019-03" db="EMBL/GenBank/DDBJ databases">
        <title>Genomic Encyclopedia of Archaeal and Bacterial Type Strains, Phase II (KMG-II): from individual species to whole genera.</title>
        <authorList>
            <person name="Goeker M."/>
        </authorList>
    </citation>
    <scope>NUCLEOTIDE SEQUENCE [LARGE SCALE GENOMIC DNA]</scope>
    <source>
        <strain evidence="2 3">DSM 28323</strain>
    </source>
</reference>
<organism evidence="2 3">
    <name type="scientific">Sediminibacterium goheungense</name>
    <dbReference type="NCBI Taxonomy" id="1086393"/>
    <lineage>
        <taxon>Bacteria</taxon>
        <taxon>Pseudomonadati</taxon>
        <taxon>Bacteroidota</taxon>
        <taxon>Chitinophagia</taxon>
        <taxon>Chitinophagales</taxon>
        <taxon>Chitinophagaceae</taxon>
        <taxon>Sediminibacterium</taxon>
    </lineage>
</organism>
<dbReference type="OrthoDB" id="678557at2"/>
<comment type="caution">
    <text evidence="2">The sequence shown here is derived from an EMBL/GenBank/DDBJ whole genome shotgun (WGS) entry which is preliminary data.</text>
</comment>